<dbReference type="Gene3D" id="3.20.20.80">
    <property type="entry name" value="Glycosidases"/>
    <property type="match status" value="1"/>
</dbReference>
<dbReference type="EMBL" id="FNQC01000009">
    <property type="protein sequence ID" value="SDZ29282.1"/>
    <property type="molecule type" value="Genomic_DNA"/>
</dbReference>
<reference evidence="7 8" key="1">
    <citation type="submission" date="2016-10" db="EMBL/GenBank/DDBJ databases">
        <authorList>
            <person name="Varghese N."/>
            <person name="Submissions S."/>
        </authorList>
    </citation>
    <scope>NUCLEOTIDE SEQUENCE [LARGE SCALE GENOMIC DNA]</scope>
    <source>
        <strain evidence="7 8">DSM 17997</strain>
    </source>
</reference>
<evidence type="ECO:0000256" key="5">
    <source>
        <dbReference type="RuleBase" id="RU361174"/>
    </source>
</evidence>
<dbReference type="Proteomes" id="UP000199663">
    <property type="component" value="Unassembled WGS sequence"/>
</dbReference>
<evidence type="ECO:0000256" key="4">
    <source>
        <dbReference type="ARBA" id="ARBA00023326"/>
    </source>
</evidence>
<proteinExistence type="inferred from homology"/>
<accession>A0A1H3RUI8</accession>
<keyword evidence="4 5" id="KW-0624">Polysaccharide degradation</keyword>
<gene>
    <name evidence="7" type="ORF">SAMN05444412_109129</name>
</gene>
<dbReference type="EC" id="3.2.1.8" evidence="5"/>
<dbReference type="InterPro" id="IPR044846">
    <property type="entry name" value="GH10"/>
</dbReference>
<evidence type="ECO:0000256" key="2">
    <source>
        <dbReference type="ARBA" id="ARBA00023277"/>
    </source>
</evidence>
<feature type="domain" description="GH10" evidence="6">
    <location>
        <begin position="32"/>
        <end position="380"/>
    </location>
</feature>
<dbReference type="SUPFAM" id="SSF51445">
    <property type="entry name" value="(Trans)glycosidases"/>
    <property type="match status" value="1"/>
</dbReference>
<dbReference type="SMART" id="SM00633">
    <property type="entry name" value="Glyco_10"/>
    <property type="match status" value="1"/>
</dbReference>
<dbReference type="PANTHER" id="PTHR31490:SF90">
    <property type="entry name" value="ENDO-1,4-BETA-XYLANASE A"/>
    <property type="match status" value="1"/>
</dbReference>
<keyword evidence="2 5" id="KW-0119">Carbohydrate metabolism</keyword>
<comment type="caution">
    <text evidence="7">The sequence shown here is derived from an EMBL/GenBank/DDBJ whole genome shotgun (WGS) entry which is preliminary data.</text>
</comment>
<keyword evidence="3 5" id="KW-0326">Glycosidase</keyword>
<evidence type="ECO:0000256" key="1">
    <source>
        <dbReference type="ARBA" id="ARBA00022801"/>
    </source>
</evidence>
<name>A0A1H3RUI8_9BACT</name>
<dbReference type="PROSITE" id="PS51760">
    <property type="entry name" value="GH10_2"/>
    <property type="match status" value="1"/>
</dbReference>
<sequence>MILTLSFFTMQKRISLLILISFVLLAFIPKSTSVDNSLKIAFKDHFLIGAAVNNRQVSGMDQAALPVLEKHFSSISPENLLKWGPVHPMPGVYNFTPADQFVEMGAQLGAFIVGHTLVWHQQTPDWVFENDNGELLEKKELIARMEDHIETVAGRYKGRIHGWDVVNEVFFDNGQYRTSKWYNAAGKDFIKAAFRKAHQVDPETELYYNDYNMWKPEKREAAIALAREMRSEGIKIDGIGMQGHYGLDSPSLDQIEASIVAIAAAGFQVMFTEVDIDVLPNPVNRQGADIDATFEADEKYNPYKNELPQEIQEKLAKRYAALFALFVKHSDKISRITFWGVNDGGSWLNNWPIKGRTAYPLPFDKEYKEKEAVLKEILGVLR</sequence>
<protein>
    <recommendedName>
        <fullName evidence="5">Beta-xylanase</fullName>
        <ecNumber evidence="5">3.2.1.8</ecNumber>
    </recommendedName>
</protein>
<dbReference type="PRINTS" id="PR00134">
    <property type="entry name" value="GLHYDRLASE10"/>
</dbReference>
<comment type="similarity">
    <text evidence="5">Belongs to the glycosyl hydrolase 10 (cellulase F) family.</text>
</comment>
<comment type="catalytic activity">
    <reaction evidence="5">
        <text>Endohydrolysis of (1-&gt;4)-beta-D-xylosidic linkages in xylans.</text>
        <dbReference type="EC" id="3.2.1.8"/>
    </reaction>
</comment>
<evidence type="ECO:0000313" key="7">
    <source>
        <dbReference type="EMBL" id="SDZ29282.1"/>
    </source>
</evidence>
<dbReference type="InterPro" id="IPR017853">
    <property type="entry name" value="GH"/>
</dbReference>
<evidence type="ECO:0000313" key="8">
    <source>
        <dbReference type="Proteomes" id="UP000199663"/>
    </source>
</evidence>
<keyword evidence="8" id="KW-1185">Reference proteome</keyword>
<evidence type="ECO:0000259" key="6">
    <source>
        <dbReference type="PROSITE" id="PS51760"/>
    </source>
</evidence>
<evidence type="ECO:0000256" key="3">
    <source>
        <dbReference type="ARBA" id="ARBA00023295"/>
    </source>
</evidence>
<organism evidence="7 8">
    <name type="scientific">Rhodonellum ikkaensis</name>
    <dbReference type="NCBI Taxonomy" id="336829"/>
    <lineage>
        <taxon>Bacteria</taxon>
        <taxon>Pseudomonadati</taxon>
        <taxon>Bacteroidota</taxon>
        <taxon>Cytophagia</taxon>
        <taxon>Cytophagales</taxon>
        <taxon>Cytophagaceae</taxon>
        <taxon>Rhodonellum</taxon>
    </lineage>
</organism>
<dbReference type="InterPro" id="IPR001000">
    <property type="entry name" value="GH10_dom"/>
</dbReference>
<dbReference type="PANTHER" id="PTHR31490">
    <property type="entry name" value="GLYCOSYL HYDROLASE"/>
    <property type="match status" value="1"/>
</dbReference>
<keyword evidence="1 5" id="KW-0378">Hydrolase</keyword>
<dbReference type="Pfam" id="PF00331">
    <property type="entry name" value="Glyco_hydro_10"/>
    <property type="match status" value="1"/>
</dbReference>